<proteinExistence type="predicted"/>
<reference evidence="1 2" key="1">
    <citation type="submission" date="2020-08" db="EMBL/GenBank/DDBJ databases">
        <title>Genome Sequencing of Nocardia wallacei strain FMUON74 and assembly.</title>
        <authorList>
            <person name="Toyokawa M."/>
            <person name="Uesaka K."/>
        </authorList>
    </citation>
    <scope>NUCLEOTIDE SEQUENCE [LARGE SCALE GENOMIC DNA]</scope>
    <source>
        <strain evidence="1 2">FMUON74</strain>
    </source>
</reference>
<keyword evidence="2" id="KW-1185">Reference proteome</keyword>
<protein>
    <recommendedName>
        <fullName evidence="3">MDMPI C-terminal domain-containing protein</fullName>
    </recommendedName>
</protein>
<dbReference type="AlphaFoldDB" id="A0A7G1KKW3"/>
<organism evidence="1 2">
    <name type="scientific">Nocardia wallacei</name>
    <dbReference type="NCBI Taxonomy" id="480035"/>
    <lineage>
        <taxon>Bacteria</taxon>
        <taxon>Bacillati</taxon>
        <taxon>Actinomycetota</taxon>
        <taxon>Actinomycetes</taxon>
        <taxon>Mycobacteriales</taxon>
        <taxon>Nocardiaceae</taxon>
        <taxon>Nocardia</taxon>
    </lineage>
</organism>
<dbReference type="Proteomes" id="UP000516173">
    <property type="component" value="Chromosome"/>
</dbReference>
<evidence type="ECO:0008006" key="3">
    <source>
        <dbReference type="Google" id="ProtNLM"/>
    </source>
</evidence>
<evidence type="ECO:0000313" key="2">
    <source>
        <dbReference type="Proteomes" id="UP000516173"/>
    </source>
</evidence>
<sequence>MRRANGRGPHTNPPALDAALWHNVCGTPWFLARRLRGAGLVLEWTGTPETVRARRGEPTARIAGAPGEIVLYLFGRRRAAQVEVTGPADAVDAVRRTHFGM</sequence>
<accession>A0A7G1KKW3</accession>
<dbReference type="KEGG" id="nwl:NWFMUON74_36040"/>
<gene>
    <name evidence="1" type="ORF">NWFMUON74_36040</name>
</gene>
<dbReference type="EMBL" id="AP023396">
    <property type="protein sequence ID" value="BCK55832.1"/>
    <property type="molecule type" value="Genomic_DNA"/>
</dbReference>
<name>A0A7G1KKW3_9NOCA</name>
<evidence type="ECO:0000313" key="1">
    <source>
        <dbReference type="EMBL" id="BCK55832.1"/>
    </source>
</evidence>